<keyword evidence="1" id="KW-0812">Transmembrane</keyword>
<feature type="transmembrane region" description="Helical" evidence="1">
    <location>
        <begin position="289"/>
        <end position="315"/>
    </location>
</feature>
<dbReference type="SMART" id="SM00052">
    <property type="entry name" value="EAL"/>
    <property type="match status" value="1"/>
</dbReference>
<dbReference type="InterPro" id="IPR001633">
    <property type="entry name" value="EAL_dom"/>
</dbReference>
<organism evidence="4 5">
    <name type="scientific">Mordavella massiliensis</name>
    <dbReference type="NCBI Taxonomy" id="1871024"/>
    <lineage>
        <taxon>Bacteria</taxon>
        <taxon>Bacillati</taxon>
        <taxon>Bacillota</taxon>
        <taxon>Clostridia</taxon>
        <taxon>Eubacteriales</taxon>
        <taxon>Clostridiaceae</taxon>
        <taxon>Mordavella</taxon>
    </lineage>
</organism>
<accession>A0A938XAS5</accession>
<dbReference type="Gene3D" id="3.30.450.20">
    <property type="entry name" value="PAS domain"/>
    <property type="match status" value="1"/>
</dbReference>
<dbReference type="SUPFAM" id="SSF141868">
    <property type="entry name" value="EAL domain-like"/>
    <property type="match status" value="1"/>
</dbReference>
<dbReference type="PROSITE" id="PS50883">
    <property type="entry name" value="EAL"/>
    <property type="match status" value="1"/>
</dbReference>
<dbReference type="InterPro" id="IPR000160">
    <property type="entry name" value="GGDEF_dom"/>
</dbReference>
<name>A0A938XAS5_9CLOT</name>
<keyword evidence="1" id="KW-1133">Transmembrane helix</keyword>
<evidence type="ECO:0000313" key="4">
    <source>
        <dbReference type="EMBL" id="MBM6948031.1"/>
    </source>
</evidence>
<evidence type="ECO:0000256" key="1">
    <source>
        <dbReference type="SAM" id="Phobius"/>
    </source>
</evidence>
<feature type="domain" description="EAL" evidence="2">
    <location>
        <begin position="499"/>
        <end position="754"/>
    </location>
</feature>
<reference evidence="4" key="2">
    <citation type="journal article" date="2021" name="Sci. Rep.">
        <title>The distribution of antibiotic resistance genes in chicken gut microbiota commensals.</title>
        <authorList>
            <person name="Juricova H."/>
            <person name="Matiasovicova J."/>
            <person name="Kubasova T."/>
            <person name="Cejkova D."/>
            <person name="Rychlik I."/>
        </authorList>
    </citation>
    <scope>NUCLEOTIDE SEQUENCE</scope>
    <source>
        <strain evidence="4">An582</strain>
    </source>
</reference>
<dbReference type="InterPro" id="IPR035919">
    <property type="entry name" value="EAL_sf"/>
</dbReference>
<dbReference type="InterPro" id="IPR050706">
    <property type="entry name" value="Cyclic-di-GMP_PDE-like"/>
</dbReference>
<dbReference type="Pfam" id="PF00990">
    <property type="entry name" value="GGDEF"/>
    <property type="match status" value="1"/>
</dbReference>
<dbReference type="RefSeq" id="WP_204906057.1">
    <property type="nucleotide sequence ID" value="NZ_JACJKS010000005.1"/>
</dbReference>
<comment type="caution">
    <text evidence="4">The sequence shown here is derived from an EMBL/GenBank/DDBJ whole genome shotgun (WGS) entry which is preliminary data.</text>
</comment>
<dbReference type="NCBIfam" id="TIGR00254">
    <property type="entry name" value="GGDEF"/>
    <property type="match status" value="1"/>
</dbReference>
<dbReference type="AlphaFoldDB" id="A0A938XAS5"/>
<keyword evidence="1" id="KW-0472">Membrane</keyword>
<sequence length="754" mass="86117">MDERSLKKRLNRVTIVVILISILILAGGSVASYYLRAMLEDTLDAQMESEAEQYKINISRKIDGDFQTLHTLSSFLRHSQMSTENFLHAFNDSRQYNQFIRLGYFPKDGTGTRVTREAGIETGISLDDVDGNLRAVVENAWAGESGLSRIYELSDGSGSIYFYGVPVYTADGTVGALVAGVSTDSLAGILEDRSILTGRGYIHLISDTGRILVRAEDRVVEEELASIYEHGYIGPEEQQHIRKALEKGDVCRSEFTYMDETYRVFLEPMEVNGWYLFCVQTARSVNAGIYQLMVSTRIITVAVLLLIMAIILYGYRMIYQTNRRLIRSAWYDPLTGAYNMPRFEMEAARIIERTPEYSLAGLNVRQFKFINEIFGSRQADLLLRHIKDVVMSHIREGEVFCRSTDDMFFILLKDTDRDMIRARLVQMMEEISRHAVSNNRNYQIMLYCGVVIGTDVNDVRPSVQKSLTHVRFALATARQSLKNSIWFYDTALHEDEKLENYVESHMHQALEGEEFRMYLQPKADLETGQVCGAEALVRWIPSAGKMIYPGQFIPIFEKNGFCVNLDMYMVEKVCRQLRSWIDGGIKPVPLSVNQSKLLFYEADYTDRLKALLDRYKIPAELVTLEILEGLAMENIGELNEKILKLKEIGFQISLDDFGTGYSSLNTLASLRIDELKFDRGFLAAIREESGGWRQAIIMKQIIKIAKKLSIRTVTEGVETKENEELIRRLGCECAQGYYYSRPVSAQEFTETYMK</sequence>
<protein>
    <submittedName>
        <fullName evidence="4">EAL domain-containing protein</fullName>
    </submittedName>
</protein>
<evidence type="ECO:0000259" key="3">
    <source>
        <dbReference type="PROSITE" id="PS50887"/>
    </source>
</evidence>
<dbReference type="PANTHER" id="PTHR33121:SF70">
    <property type="entry name" value="SIGNALING PROTEIN YKOW"/>
    <property type="match status" value="1"/>
</dbReference>
<dbReference type="PANTHER" id="PTHR33121">
    <property type="entry name" value="CYCLIC DI-GMP PHOSPHODIESTERASE PDEF"/>
    <property type="match status" value="1"/>
</dbReference>
<gene>
    <name evidence="4" type="ORF">H6A20_05045</name>
</gene>
<dbReference type="Gene3D" id="3.30.70.270">
    <property type="match status" value="1"/>
</dbReference>
<reference evidence="4" key="1">
    <citation type="submission" date="2020-08" db="EMBL/GenBank/DDBJ databases">
        <authorList>
            <person name="Cejkova D."/>
            <person name="Kubasova T."/>
            <person name="Jahodarova E."/>
            <person name="Rychlik I."/>
        </authorList>
    </citation>
    <scope>NUCLEOTIDE SEQUENCE</scope>
    <source>
        <strain evidence="4">An582</strain>
    </source>
</reference>
<dbReference type="SUPFAM" id="SSF55073">
    <property type="entry name" value="Nucleotide cyclase"/>
    <property type="match status" value="1"/>
</dbReference>
<evidence type="ECO:0000259" key="2">
    <source>
        <dbReference type="PROSITE" id="PS50883"/>
    </source>
</evidence>
<dbReference type="CDD" id="cd01948">
    <property type="entry name" value="EAL"/>
    <property type="match status" value="1"/>
</dbReference>
<dbReference type="GO" id="GO:0071111">
    <property type="term" value="F:cyclic-guanylate-specific phosphodiesterase activity"/>
    <property type="evidence" value="ECO:0007669"/>
    <property type="project" value="InterPro"/>
</dbReference>
<dbReference type="Proteomes" id="UP000705508">
    <property type="component" value="Unassembled WGS sequence"/>
</dbReference>
<dbReference type="Pfam" id="PF00563">
    <property type="entry name" value="EAL"/>
    <property type="match status" value="1"/>
</dbReference>
<dbReference type="PROSITE" id="PS50887">
    <property type="entry name" value="GGDEF"/>
    <property type="match status" value="1"/>
</dbReference>
<proteinExistence type="predicted"/>
<feature type="domain" description="GGDEF" evidence="3">
    <location>
        <begin position="355"/>
        <end position="490"/>
    </location>
</feature>
<dbReference type="InterPro" id="IPR029787">
    <property type="entry name" value="Nucleotide_cyclase"/>
</dbReference>
<dbReference type="Gene3D" id="3.20.20.450">
    <property type="entry name" value="EAL domain"/>
    <property type="match status" value="1"/>
</dbReference>
<dbReference type="EMBL" id="JACJKS010000005">
    <property type="protein sequence ID" value="MBM6948031.1"/>
    <property type="molecule type" value="Genomic_DNA"/>
</dbReference>
<feature type="transmembrane region" description="Helical" evidence="1">
    <location>
        <begin position="12"/>
        <end position="35"/>
    </location>
</feature>
<dbReference type="InterPro" id="IPR043128">
    <property type="entry name" value="Rev_trsase/Diguanyl_cyclase"/>
</dbReference>
<evidence type="ECO:0000313" key="5">
    <source>
        <dbReference type="Proteomes" id="UP000705508"/>
    </source>
</evidence>
<dbReference type="SMART" id="SM00267">
    <property type="entry name" value="GGDEF"/>
    <property type="match status" value="1"/>
</dbReference>